<evidence type="ECO:0000313" key="3">
    <source>
        <dbReference type="EMBL" id="CAL5045407.1"/>
    </source>
</evidence>
<protein>
    <recommendedName>
        <fullName evidence="5">Late embryogenesis abundant protein LEA-2 subgroup domain-containing protein</fullName>
    </recommendedName>
</protein>
<accession>A0ABC9DTM5</accession>
<dbReference type="PANTHER" id="PTHR36480">
    <property type="entry name" value="OS06G0118900 PROTEIN-RELATED"/>
    <property type="match status" value="1"/>
</dbReference>
<keyword evidence="2" id="KW-1133">Transmembrane helix</keyword>
<feature type="transmembrane region" description="Helical" evidence="2">
    <location>
        <begin position="29"/>
        <end position="51"/>
    </location>
</feature>
<keyword evidence="2" id="KW-0472">Membrane</keyword>
<gene>
    <name evidence="3" type="ORF">URODEC1_LOCUS88819</name>
</gene>
<name>A0ABC9DTM5_9POAL</name>
<evidence type="ECO:0008006" key="5">
    <source>
        <dbReference type="Google" id="ProtNLM"/>
    </source>
</evidence>
<keyword evidence="2" id="KW-0812">Transmembrane</keyword>
<dbReference type="PANTHER" id="PTHR36480:SF10">
    <property type="entry name" value="LATE EMBRYOGENESIS ABUNDANT PROTEIN LEA-2 SUBGROUP DOMAIN-CONTAINING PROTEIN"/>
    <property type="match status" value="1"/>
</dbReference>
<feature type="compositionally biased region" description="Polar residues" evidence="1">
    <location>
        <begin position="221"/>
        <end position="231"/>
    </location>
</feature>
<evidence type="ECO:0000313" key="4">
    <source>
        <dbReference type="Proteomes" id="UP001497457"/>
    </source>
</evidence>
<proteinExistence type="predicted"/>
<sequence>MAGADHYGQGDADAGSEKSAFRWIDAARYTVAAVVLVLIVAVIVNAIKLVLRPESLSLSIVGGTVFVRRLQPPPPPASLQFDLNLRAKNPSGRAHMYFRDIVGYLFDSNMSAAAADPGPGSFIYSPLSDMAVLPLGTMDNFAQVNGTRALMTESYFDELYNGNSSASIRGVTVRLDGVLVTAVAVKDTTRNTTYYCGPVLVVRGDPGDAAFQGTPDAPCTDQEQGGQQLGS</sequence>
<organism evidence="3 4">
    <name type="scientific">Urochloa decumbens</name>
    <dbReference type="NCBI Taxonomy" id="240449"/>
    <lineage>
        <taxon>Eukaryota</taxon>
        <taxon>Viridiplantae</taxon>
        <taxon>Streptophyta</taxon>
        <taxon>Embryophyta</taxon>
        <taxon>Tracheophyta</taxon>
        <taxon>Spermatophyta</taxon>
        <taxon>Magnoliopsida</taxon>
        <taxon>Liliopsida</taxon>
        <taxon>Poales</taxon>
        <taxon>Poaceae</taxon>
        <taxon>PACMAD clade</taxon>
        <taxon>Panicoideae</taxon>
        <taxon>Panicodae</taxon>
        <taxon>Paniceae</taxon>
        <taxon>Melinidinae</taxon>
        <taxon>Urochloa</taxon>
    </lineage>
</organism>
<dbReference type="AlphaFoldDB" id="A0ABC9DTM5"/>
<keyword evidence="4" id="KW-1185">Reference proteome</keyword>
<reference evidence="3" key="1">
    <citation type="submission" date="2024-10" db="EMBL/GenBank/DDBJ databases">
        <authorList>
            <person name="Ryan C."/>
        </authorList>
    </citation>
    <scope>NUCLEOTIDE SEQUENCE [LARGE SCALE GENOMIC DNA]</scope>
</reference>
<evidence type="ECO:0000256" key="1">
    <source>
        <dbReference type="SAM" id="MobiDB-lite"/>
    </source>
</evidence>
<dbReference type="EMBL" id="OZ075145">
    <property type="protein sequence ID" value="CAL5045407.1"/>
    <property type="molecule type" value="Genomic_DNA"/>
</dbReference>
<evidence type="ECO:0000256" key="2">
    <source>
        <dbReference type="SAM" id="Phobius"/>
    </source>
</evidence>
<dbReference type="Proteomes" id="UP001497457">
    <property type="component" value="Chromosome 35b"/>
</dbReference>
<feature type="region of interest" description="Disordered" evidence="1">
    <location>
        <begin position="211"/>
        <end position="231"/>
    </location>
</feature>